<sequence length="141" mass="15789">MSARTTEAETCLVIEDSSFDREKFKRILNKSFSEIRVIMASTLAEAREYVSANRPDLILLDNSLPDGNGANFAVELSEDDTLRKIPVIMVSDFPTPFMYQKAAIAGVRHVVDKSDFGARFIHDALRPAKKTPSRSRTKRPA</sequence>
<evidence type="ECO:0000313" key="5">
    <source>
        <dbReference type="Proteomes" id="UP000503308"/>
    </source>
</evidence>
<dbReference type="CDD" id="cd00156">
    <property type="entry name" value="REC"/>
    <property type="match status" value="1"/>
</dbReference>
<dbReference type="PROSITE" id="PS50110">
    <property type="entry name" value="RESPONSE_REGULATORY"/>
    <property type="match status" value="1"/>
</dbReference>
<dbReference type="SMART" id="SM00448">
    <property type="entry name" value="REC"/>
    <property type="match status" value="1"/>
</dbReference>
<evidence type="ECO:0000259" key="3">
    <source>
        <dbReference type="PROSITE" id="PS50110"/>
    </source>
</evidence>
<dbReference type="Proteomes" id="UP000503308">
    <property type="component" value="Chromosome"/>
</dbReference>
<accession>A0A858SPU1</accession>
<dbReference type="SUPFAM" id="SSF52172">
    <property type="entry name" value="CheY-like"/>
    <property type="match status" value="1"/>
</dbReference>
<dbReference type="PANTHER" id="PTHR44591">
    <property type="entry name" value="STRESS RESPONSE REGULATOR PROTEIN 1"/>
    <property type="match status" value="1"/>
</dbReference>
<feature type="modified residue" description="4-aspartylphosphate" evidence="2">
    <location>
        <position position="61"/>
    </location>
</feature>
<evidence type="ECO:0000313" key="4">
    <source>
        <dbReference type="EMBL" id="QJF49868.1"/>
    </source>
</evidence>
<dbReference type="Gene3D" id="3.40.50.2300">
    <property type="match status" value="1"/>
</dbReference>
<dbReference type="InterPro" id="IPR001789">
    <property type="entry name" value="Sig_transdc_resp-reg_receiver"/>
</dbReference>
<proteinExistence type="predicted"/>
<dbReference type="RefSeq" id="WP_169639094.1">
    <property type="nucleotide sequence ID" value="NZ_CP048788.1"/>
</dbReference>
<keyword evidence="1 2" id="KW-0597">Phosphoprotein</keyword>
<name>A0A858SPU1_9RHOB</name>
<feature type="domain" description="Response regulatory" evidence="3">
    <location>
        <begin position="10"/>
        <end position="128"/>
    </location>
</feature>
<dbReference type="PANTHER" id="PTHR44591:SF24">
    <property type="entry name" value="PROTEIN-GLUTAMATE METHYLESTERASE_PROTEIN-GLUTAMINE GLUTAMINASE 1"/>
    <property type="match status" value="1"/>
</dbReference>
<dbReference type="InterPro" id="IPR011006">
    <property type="entry name" value="CheY-like_superfamily"/>
</dbReference>
<gene>
    <name evidence="4" type="ORF">G3256_01140</name>
</gene>
<evidence type="ECO:0000256" key="2">
    <source>
        <dbReference type="PROSITE-ProRule" id="PRU00169"/>
    </source>
</evidence>
<evidence type="ECO:0000256" key="1">
    <source>
        <dbReference type="ARBA" id="ARBA00022553"/>
    </source>
</evidence>
<keyword evidence="5" id="KW-1185">Reference proteome</keyword>
<dbReference type="Pfam" id="PF00072">
    <property type="entry name" value="Response_reg"/>
    <property type="match status" value="1"/>
</dbReference>
<organism evidence="4 5">
    <name type="scientific">Roseobacter ponti</name>
    <dbReference type="NCBI Taxonomy" id="1891787"/>
    <lineage>
        <taxon>Bacteria</taxon>
        <taxon>Pseudomonadati</taxon>
        <taxon>Pseudomonadota</taxon>
        <taxon>Alphaproteobacteria</taxon>
        <taxon>Rhodobacterales</taxon>
        <taxon>Roseobacteraceae</taxon>
        <taxon>Roseobacter</taxon>
    </lineage>
</organism>
<dbReference type="AlphaFoldDB" id="A0A858SPU1"/>
<reference evidence="4 5" key="1">
    <citation type="submission" date="2020-02" db="EMBL/GenBank/DDBJ databases">
        <title>Genome sequence of Roseobacter ponti.</title>
        <authorList>
            <person name="Hollensteiner J."/>
            <person name="Schneider D."/>
            <person name="Poehlein A."/>
            <person name="Daniel R."/>
        </authorList>
    </citation>
    <scope>NUCLEOTIDE SEQUENCE [LARGE SCALE GENOMIC DNA]</scope>
    <source>
        <strain evidence="4 5">DSM 106830</strain>
    </source>
</reference>
<dbReference type="GO" id="GO:0000160">
    <property type="term" value="P:phosphorelay signal transduction system"/>
    <property type="evidence" value="ECO:0007669"/>
    <property type="project" value="InterPro"/>
</dbReference>
<dbReference type="EMBL" id="CP048788">
    <property type="protein sequence ID" value="QJF49868.1"/>
    <property type="molecule type" value="Genomic_DNA"/>
</dbReference>
<dbReference type="InterPro" id="IPR050595">
    <property type="entry name" value="Bact_response_regulator"/>
</dbReference>
<protein>
    <submittedName>
        <fullName evidence="4">Response regulator</fullName>
    </submittedName>
</protein>
<dbReference type="KEGG" id="rpon:G3256_01140"/>